<accession>A0A6B8KGZ1</accession>
<reference evidence="1 2" key="1">
    <citation type="submission" date="2019-11" db="EMBL/GenBank/DDBJ databases">
        <title>The genome sequence of Methylocystis heyeri.</title>
        <authorList>
            <person name="Oshkin I.Y."/>
            <person name="Miroshnikov K."/>
            <person name="Dedysh S.N."/>
        </authorList>
    </citation>
    <scope>NUCLEOTIDE SEQUENCE [LARGE SCALE GENOMIC DNA]</scope>
    <source>
        <strain evidence="1 2">H2</strain>
    </source>
</reference>
<dbReference type="Proteomes" id="UP000309061">
    <property type="component" value="Chromosome"/>
</dbReference>
<dbReference type="OrthoDB" id="7994823at2"/>
<sequence length="112" mass="12015">MISMKAPPGLTGFSHGGIALAITRGRIEVSPELVEELRAHGFALSSPAALGQNARSELLRRFAEDARSFAEALGDDELRGLTTLAPEKRERVFNAIRALARESSPAGEKSKD</sequence>
<gene>
    <name evidence="1" type="ORF">H2LOC_009010</name>
</gene>
<dbReference type="KEGG" id="mhey:H2LOC_009010"/>
<dbReference type="RefSeq" id="WP_154331607.1">
    <property type="nucleotide sequence ID" value="NZ_CP046052.1"/>
</dbReference>
<evidence type="ECO:0000313" key="1">
    <source>
        <dbReference type="EMBL" id="QGM45828.1"/>
    </source>
</evidence>
<proteinExistence type="predicted"/>
<name>A0A6B8KGZ1_9HYPH</name>
<keyword evidence="2" id="KW-1185">Reference proteome</keyword>
<organism evidence="1 2">
    <name type="scientific">Methylocystis heyeri</name>
    <dbReference type="NCBI Taxonomy" id="391905"/>
    <lineage>
        <taxon>Bacteria</taxon>
        <taxon>Pseudomonadati</taxon>
        <taxon>Pseudomonadota</taxon>
        <taxon>Alphaproteobacteria</taxon>
        <taxon>Hyphomicrobiales</taxon>
        <taxon>Methylocystaceae</taxon>
        <taxon>Methylocystis</taxon>
    </lineage>
</organism>
<dbReference type="AlphaFoldDB" id="A0A6B8KGZ1"/>
<evidence type="ECO:0000313" key="2">
    <source>
        <dbReference type="Proteomes" id="UP000309061"/>
    </source>
</evidence>
<dbReference type="EMBL" id="CP046052">
    <property type="protein sequence ID" value="QGM45828.1"/>
    <property type="molecule type" value="Genomic_DNA"/>
</dbReference>
<protein>
    <submittedName>
        <fullName evidence="1">Uncharacterized protein</fullName>
    </submittedName>
</protein>